<dbReference type="Gene3D" id="3.40.50.12710">
    <property type="match status" value="1"/>
</dbReference>
<dbReference type="AlphaFoldDB" id="A0A0Q9YUP9"/>
<feature type="transmembrane region" description="Helical" evidence="2">
    <location>
        <begin position="528"/>
        <end position="554"/>
    </location>
</feature>
<accession>A0A0Q9YUP9</accession>
<dbReference type="Proteomes" id="UP000051494">
    <property type="component" value="Unassembled WGS sequence"/>
</dbReference>
<dbReference type="OrthoDB" id="5166699at2"/>
<proteinExistence type="predicted"/>
<dbReference type="Pfam" id="PF13181">
    <property type="entry name" value="TPR_8"/>
    <property type="match status" value="2"/>
</dbReference>
<dbReference type="InterPro" id="IPR019734">
    <property type="entry name" value="TPR_rpt"/>
</dbReference>
<keyword evidence="5" id="KW-1185">Reference proteome</keyword>
<reference evidence="4" key="3">
    <citation type="submission" date="2021-06" db="EMBL/GenBank/DDBJ databases">
        <title>Genomic Description and Analysis of Intracellular Bacteria, Candidatus Berkiella cookevillensis and Candidatus Berkiella aquae.</title>
        <authorList>
            <person name="Kidane D.T."/>
            <person name="Mehari Y.T."/>
            <person name="Rice F.C."/>
            <person name="Arivett B.A."/>
            <person name="Farone A.L."/>
            <person name="Berk S.G."/>
            <person name="Farone M.B."/>
        </authorList>
    </citation>
    <scope>NUCLEOTIDE SEQUENCE</scope>
    <source>
        <strain evidence="4">CC99</strain>
    </source>
</reference>
<gene>
    <name evidence="3" type="ORF">CC99x_00064</name>
    <name evidence="4" type="ORF">CC99x_006595</name>
</gene>
<name>A0A0Q9YUP9_9GAMM</name>
<protein>
    <submittedName>
        <fullName evidence="3">Tetratricopeptide repeat protein</fullName>
    </submittedName>
</protein>
<keyword evidence="2" id="KW-1133">Transmembrane helix</keyword>
<dbReference type="SMART" id="SM00028">
    <property type="entry name" value="TPR"/>
    <property type="match status" value="2"/>
</dbReference>
<feature type="repeat" description="TPR" evidence="1">
    <location>
        <begin position="447"/>
        <end position="480"/>
    </location>
</feature>
<dbReference type="InterPro" id="IPR029063">
    <property type="entry name" value="SAM-dependent_MTases_sf"/>
</dbReference>
<evidence type="ECO:0000313" key="4">
    <source>
        <dbReference type="EMBL" id="MCS5708576.1"/>
    </source>
</evidence>
<evidence type="ECO:0000256" key="1">
    <source>
        <dbReference type="PROSITE-ProRule" id="PRU00339"/>
    </source>
</evidence>
<keyword evidence="1" id="KW-0802">TPR repeat</keyword>
<evidence type="ECO:0000313" key="3">
    <source>
        <dbReference type="EMBL" id="KRG19843.1"/>
    </source>
</evidence>
<organism evidence="3">
    <name type="scientific">Candidatus Berkiella cookevillensis</name>
    <dbReference type="NCBI Taxonomy" id="437022"/>
    <lineage>
        <taxon>Bacteria</taxon>
        <taxon>Pseudomonadati</taxon>
        <taxon>Pseudomonadota</taxon>
        <taxon>Gammaproteobacteria</taxon>
        <taxon>Candidatus Berkiellales</taxon>
        <taxon>Candidatus Berkiellaceae</taxon>
        <taxon>Candidatus Berkiella</taxon>
    </lineage>
</organism>
<dbReference type="SUPFAM" id="SSF53335">
    <property type="entry name" value="S-adenosyl-L-methionine-dependent methyltransferases"/>
    <property type="match status" value="1"/>
</dbReference>
<dbReference type="EMBL" id="LKHV02000001">
    <property type="protein sequence ID" value="MCS5708576.1"/>
    <property type="molecule type" value="Genomic_DNA"/>
</dbReference>
<dbReference type="Gene3D" id="1.25.40.10">
    <property type="entry name" value="Tetratricopeptide repeat domain"/>
    <property type="match status" value="1"/>
</dbReference>
<dbReference type="EMBL" id="LKHV01000001">
    <property type="protein sequence ID" value="KRG19843.1"/>
    <property type="molecule type" value="Genomic_DNA"/>
</dbReference>
<keyword evidence="2" id="KW-0812">Transmembrane</keyword>
<dbReference type="InterPro" id="IPR038375">
    <property type="entry name" value="NDUFAF7_sf"/>
</dbReference>
<dbReference type="PROSITE" id="PS50005">
    <property type="entry name" value="TPR"/>
    <property type="match status" value="1"/>
</dbReference>
<reference evidence="4" key="2">
    <citation type="journal article" date="2016" name="Genome Announc.">
        <title>Draft Genome Sequences of Two Novel Amoeba-Resistant Intranuclear Bacteria, 'Candidatus Berkiella cookevillensis' and 'Candidatus Berkiella aquae'.</title>
        <authorList>
            <person name="Mehari Y.T."/>
            <person name="Arivett B.A."/>
            <person name="Farone A.L."/>
            <person name="Gunderson J.H."/>
            <person name="Farone M.B."/>
        </authorList>
    </citation>
    <scope>NUCLEOTIDE SEQUENCE</scope>
    <source>
        <strain evidence="4">CC99</strain>
    </source>
</reference>
<comment type="caution">
    <text evidence="3">The sequence shown here is derived from an EMBL/GenBank/DDBJ whole genome shotgun (WGS) entry which is preliminary data.</text>
</comment>
<keyword evidence="2" id="KW-0472">Membrane</keyword>
<dbReference type="InterPro" id="IPR011990">
    <property type="entry name" value="TPR-like_helical_dom_sf"/>
</dbReference>
<dbReference type="RefSeq" id="WP_057622474.1">
    <property type="nucleotide sequence ID" value="NZ_LKHV02000001.1"/>
</dbReference>
<evidence type="ECO:0000256" key="2">
    <source>
        <dbReference type="SAM" id="Phobius"/>
    </source>
</evidence>
<dbReference type="SUPFAM" id="SSF48452">
    <property type="entry name" value="TPR-like"/>
    <property type="match status" value="1"/>
</dbReference>
<evidence type="ECO:0000313" key="5">
    <source>
        <dbReference type="Proteomes" id="UP000051494"/>
    </source>
</evidence>
<reference evidence="3" key="1">
    <citation type="submission" date="2015-09" db="EMBL/GenBank/DDBJ databases">
        <title>Draft Genome Sequences of Two Novel Amoeba-resistant Intranuclear Bacteria, Candidatus Berkiella cookevillensis and Candidatus Berkiella aquae.</title>
        <authorList>
            <person name="Mehari Y.T."/>
            <person name="Arivett B.A."/>
            <person name="Farone A.L."/>
            <person name="Gunderson J.H."/>
            <person name="Farone M.B."/>
        </authorList>
    </citation>
    <scope>NUCLEOTIDE SEQUENCE [LARGE SCALE GENOMIC DNA]</scope>
    <source>
        <strain evidence="3">CC99</strain>
    </source>
</reference>
<dbReference type="STRING" id="437022.CC99x_00064"/>
<sequence>MSQSAVEGKSRDSKLIENPIRFSQSKLWDLQKNYFNTMGIQAWEKDIPYYITNNAFIGHHYAYLVGQLLIDWSKKYPKNTCFHILELGCGIGKFGFYFLKSLMEFIERQNIDVSFCYIMSDLSEKNVEFCRNNSSLAEYVQKGVLDFAIFDVETDTDIFLKNAQKSYSQDIKEPLIVVSNYIFDCIRHDFLNFKDNQYVSLNLGLKSRFKNFDTKEVKYLNELRFDYSFEAINLDEYFEDKHLRDILNEYKTVLRDKTALMPIPIAAINFFNNINTLTNHNVAFLMGDKGASKLEVFAALDEKYRMTYEGCYTLLFNFHLMGEYVKRLGGDALLSENNNDFQVCMYSLNSQFDELPNVKLAFVEHMESLGPHEYVSFFDQSVQNAYRYSAKAIITFLRMSRWDPDAYAIIHDRLCEIIKAMTLYERINIDLDLKKIEKNIYNLAMGFDVYNLLGLLYLHLGDDDKALELFKKSTQAFHNSGAGFVNCALIYEKRKESDNALDYYKKAYTINKSDPYVKRKMLMLQGNALPAMIGPLFRLSLVVVGIVAVIYLLAK</sequence>